<gene>
    <name evidence="1" type="ORF">TEOVI_000733000</name>
</gene>
<evidence type="ECO:0000313" key="1">
    <source>
        <dbReference type="EMBL" id="SCU65555.1"/>
    </source>
</evidence>
<dbReference type="GeneID" id="92381264"/>
<name>A0A1G4I1E9_TRYEQ</name>
<protein>
    <submittedName>
        <fullName evidence="1">Uncharacterized protein</fullName>
    </submittedName>
</protein>
<dbReference type="Proteomes" id="UP000195570">
    <property type="component" value="Unassembled WGS sequence"/>
</dbReference>
<organism evidence="1 2">
    <name type="scientific">Trypanosoma equiperdum</name>
    <dbReference type="NCBI Taxonomy" id="5694"/>
    <lineage>
        <taxon>Eukaryota</taxon>
        <taxon>Discoba</taxon>
        <taxon>Euglenozoa</taxon>
        <taxon>Kinetoplastea</taxon>
        <taxon>Metakinetoplastina</taxon>
        <taxon>Trypanosomatida</taxon>
        <taxon>Trypanosomatidae</taxon>
        <taxon>Trypanosoma</taxon>
    </lineage>
</organism>
<dbReference type="EMBL" id="CZPT02000335">
    <property type="protein sequence ID" value="SCU65555.1"/>
    <property type="molecule type" value="Genomic_DNA"/>
</dbReference>
<dbReference type="RefSeq" id="XP_067077138.1">
    <property type="nucleotide sequence ID" value="XM_067221037.1"/>
</dbReference>
<comment type="caution">
    <text evidence="1">The sequence shown here is derived from an EMBL/GenBank/DDBJ whole genome shotgun (WGS) entry which is preliminary data.</text>
</comment>
<dbReference type="VEuPathDB" id="TriTrypDB:TEOVI_000733000"/>
<evidence type="ECO:0000313" key="2">
    <source>
        <dbReference type="Proteomes" id="UP000195570"/>
    </source>
</evidence>
<accession>A0A1G4I1E9</accession>
<sequence length="728" mass="77522">MGSPVKDTVENANGERVTAVVCEAVPPARCRRGRRGQRRAGVDCDGRNAATQLVEHNGGATVSAGDAFASGLREKPVNTTHVRRRAKPVGSITKVVTDVSLEDLRAKRNGTGFDSAADGEKTIEEVSRLLLMYSSWQQRHQQGGKNNHNRKHPSAQNIINGSITFGEETKNVDMTEVPVPKVTVGLAGGEQKRAQPHGPTKSFDTISDLRSHVISLVQSGRLPGDSLEVLKVMLRHPPRGGKLDICRPARQEKPFSVNTPSVQRANVAQRKNRDQLSQELCSMGTAFFGYPQPPLFGGPAGMFSTYGGYQTHMGQEHSNLDGFNLCAIPGTDGVYPTGSGPDPFIFGDQQEQAPWMYDLEGDAFACYDAFVPMYGVVGQDAVWGLKNDVDTSDDGDDVTGMLHDVREAAQIGLTPRELRLGGFDGDGNLPFPFAGAAYGAQEPNNSSISNATSTPVPSVTISHSEREKLRSLQQAFLAHVRQTSSPHCKSPGVSPPGTWCALVGGNGPWGARTQDGSQDVGEEEEDSFWYPPNRTLFSYHTDFSEAMDDKGAPGSTVCGVTAKAIASMTNSPRGGRGPDGLLRDAHLSTIFLGTEGETAEELLYQWTPVDDGSKMGPSDEATPTCVPSARFCETAGSGVAAGLSASNFCATLSPVQVTLQKGQAVGYLHLPLTPAGSGLSTHASLSPTGVTPVGSEEVNATPKLSDCVRHHRSSFTPQDLSVSAAYFI</sequence>
<dbReference type="AlphaFoldDB" id="A0A1G4I1E9"/>
<reference evidence="1" key="1">
    <citation type="submission" date="2016-09" db="EMBL/GenBank/DDBJ databases">
        <authorList>
            <person name="Hebert L."/>
            <person name="Moumen B."/>
        </authorList>
    </citation>
    <scope>NUCLEOTIDE SEQUENCE [LARGE SCALE GENOMIC DNA]</scope>
    <source>
        <strain evidence="1">OVI</strain>
    </source>
</reference>
<proteinExistence type="predicted"/>
<keyword evidence="2" id="KW-1185">Reference proteome</keyword>